<evidence type="ECO:0000313" key="7">
    <source>
        <dbReference type="Proteomes" id="UP000516260"/>
    </source>
</evidence>
<evidence type="ECO:0000259" key="5">
    <source>
        <dbReference type="PROSITE" id="PS50864"/>
    </source>
</evidence>
<keyword evidence="3" id="KW-0539">Nucleus</keyword>
<dbReference type="SMART" id="SM00258">
    <property type="entry name" value="SAND"/>
    <property type="match status" value="1"/>
</dbReference>
<name>A0A4Z2BY98_9TELE</name>
<dbReference type="InterPro" id="IPR000770">
    <property type="entry name" value="SAND_dom"/>
</dbReference>
<dbReference type="GO" id="GO:0005634">
    <property type="term" value="C:nucleus"/>
    <property type="evidence" value="ECO:0007669"/>
    <property type="project" value="TreeGrafter"/>
</dbReference>
<gene>
    <name evidence="6" type="ORF">fugu_014874</name>
</gene>
<dbReference type="PANTHER" id="PTHR10417">
    <property type="entry name" value="GLUCOCORTICOID MODULATORY ELEMENT-BINDING PROTEIN"/>
    <property type="match status" value="1"/>
</dbReference>
<evidence type="ECO:0000256" key="2">
    <source>
        <dbReference type="ARBA" id="ARBA00023163"/>
    </source>
</evidence>
<evidence type="ECO:0000256" key="3">
    <source>
        <dbReference type="ARBA" id="ARBA00023242"/>
    </source>
</evidence>
<dbReference type="InterPro" id="IPR010919">
    <property type="entry name" value="SAND-like_dom_sf"/>
</dbReference>
<feature type="compositionally biased region" description="Polar residues" evidence="4">
    <location>
        <begin position="290"/>
        <end position="302"/>
    </location>
</feature>
<dbReference type="GO" id="GO:0006357">
    <property type="term" value="P:regulation of transcription by RNA polymerase II"/>
    <property type="evidence" value="ECO:0007669"/>
    <property type="project" value="TreeGrafter"/>
</dbReference>
<dbReference type="SUPFAM" id="SSF63763">
    <property type="entry name" value="SAND domain-like"/>
    <property type="match status" value="1"/>
</dbReference>
<dbReference type="EMBL" id="SWLE01000008">
    <property type="protein sequence ID" value="TNM96718.1"/>
    <property type="molecule type" value="Genomic_DNA"/>
</dbReference>
<protein>
    <recommendedName>
        <fullName evidence="5">SAND domain-containing protein</fullName>
    </recommendedName>
</protein>
<feature type="compositionally biased region" description="Polar residues" evidence="4">
    <location>
        <begin position="361"/>
        <end position="391"/>
    </location>
</feature>
<comment type="caution">
    <text evidence="6">The sequence shown here is derived from an EMBL/GenBank/DDBJ whole genome shotgun (WGS) entry which is preliminary data.</text>
</comment>
<sequence length="461" mass="51863">MVRTLRQPPAGGATTRKLKSRVRLRNLGFPYVYQRSHFGHPRRSAIMRSKRADTAKKDPIRKGGNMVSPMWLSFTVSQQDHRIASCNTCGATFPRWGKKRKSFYTMKMLNHLRGFHGVKIRRERQKELLGKAKVRSANADEEMAEENEGKQLTPSMSLNKEEKEHWTVTCGDKTGVLHLSKLRRAMECIRCEDQWFAPMAFEEFGGKRSYKKWKRSIFYENKPLEYWFKQGVLVTKGFKVTKSSLGCLKETTNLPSDSSSEDFAEDNSTAPIDILDTEAAEVPDCRSHSDSVTTDAHSTQGSWCEPLDADVLIEGDPQPIKEPSNPTAEDLNYSAHDVAGEVELTHNPEEEDGELGEIQGATGSDPSAPSTTAPEDTDGITTTNSQATQVENENEERLTSPEKTTACNFPESLQTSSPSLPTGSDLDAMELVQLRKERLKLQIKVLRLQEQYYTRRLGPPM</sequence>
<feature type="region of interest" description="Disordered" evidence="4">
    <location>
        <begin position="132"/>
        <end position="152"/>
    </location>
</feature>
<dbReference type="PROSITE" id="PS50864">
    <property type="entry name" value="SAND"/>
    <property type="match status" value="1"/>
</dbReference>
<keyword evidence="7" id="KW-1185">Reference proteome</keyword>
<evidence type="ECO:0000313" key="6">
    <source>
        <dbReference type="EMBL" id="TNM96718.1"/>
    </source>
</evidence>
<dbReference type="AlphaFoldDB" id="A0A4Z2BY98"/>
<dbReference type="PANTHER" id="PTHR10417:SF9">
    <property type="entry name" value="SP140 NUCLEAR BODY PROTEIN"/>
    <property type="match status" value="1"/>
</dbReference>
<keyword evidence="1" id="KW-0805">Transcription regulation</keyword>
<organism evidence="6 7">
    <name type="scientific">Takifugu bimaculatus</name>
    <dbReference type="NCBI Taxonomy" id="433685"/>
    <lineage>
        <taxon>Eukaryota</taxon>
        <taxon>Metazoa</taxon>
        <taxon>Chordata</taxon>
        <taxon>Craniata</taxon>
        <taxon>Vertebrata</taxon>
        <taxon>Euteleostomi</taxon>
        <taxon>Actinopterygii</taxon>
        <taxon>Neopterygii</taxon>
        <taxon>Teleostei</taxon>
        <taxon>Neoteleostei</taxon>
        <taxon>Acanthomorphata</taxon>
        <taxon>Eupercaria</taxon>
        <taxon>Tetraodontiformes</taxon>
        <taxon>Tetradontoidea</taxon>
        <taxon>Tetraodontidae</taxon>
        <taxon>Takifugu</taxon>
    </lineage>
</organism>
<feature type="region of interest" description="Disordered" evidence="4">
    <location>
        <begin position="281"/>
        <end position="303"/>
    </location>
</feature>
<keyword evidence="2" id="KW-0804">Transcription</keyword>
<feature type="region of interest" description="Disordered" evidence="4">
    <location>
        <begin position="349"/>
        <end position="424"/>
    </location>
</feature>
<dbReference type="GO" id="GO:0046872">
    <property type="term" value="F:metal ion binding"/>
    <property type="evidence" value="ECO:0007669"/>
    <property type="project" value="UniProtKB-KW"/>
</dbReference>
<dbReference type="Pfam" id="PF01342">
    <property type="entry name" value="SAND"/>
    <property type="match status" value="1"/>
</dbReference>
<dbReference type="Gene3D" id="3.10.390.10">
    <property type="entry name" value="SAND domain-like"/>
    <property type="match status" value="1"/>
</dbReference>
<reference evidence="6 7" key="1">
    <citation type="submission" date="2019-04" db="EMBL/GenBank/DDBJ databases">
        <title>The sequence and de novo assembly of Takifugu bimaculatus genome using PacBio and Hi-C technologies.</title>
        <authorList>
            <person name="Xu P."/>
            <person name="Liu B."/>
            <person name="Zhou Z."/>
        </authorList>
    </citation>
    <scope>NUCLEOTIDE SEQUENCE [LARGE SCALE GENOMIC DNA]</scope>
    <source>
        <strain evidence="6">TB-2018</strain>
        <tissue evidence="6">Muscle</tissue>
    </source>
</reference>
<evidence type="ECO:0000256" key="4">
    <source>
        <dbReference type="SAM" id="MobiDB-lite"/>
    </source>
</evidence>
<feature type="domain" description="SAND" evidence="5">
    <location>
        <begin position="153"/>
        <end position="234"/>
    </location>
</feature>
<evidence type="ECO:0000256" key="1">
    <source>
        <dbReference type="ARBA" id="ARBA00023015"/>
    </source>
</evidence>
<proteinExistence type="predicted"/>
<feature type="compositionally biased region" description="Polar residues" evidence="4">
    <location>
        <begin position="401"/>
        <end position="422"/>
    </location>
</feature>
<accession>A0A4Z2BY98</accession>
<dbReference type="GO" id="GO:0000978">
    <property type="term" value="F:RNA polymerase II cis-regulatory region sequence-specific DNA binding"/>
    <property type="evidence" value="ECO:0007669"/>
    <property type="project" value="TreeGrafter"/>
</dbReference>
<dbReference type="Proteomes" id="UP000516260">
    <property type="component" value="Chromosome 16"/>
</dbReference>